<proteinExistence type="predicted"/>
<reference evidence="2 3" key="1">
    <citation type="submission" date="2019-05" db="EMBL/GenBank/DDBJ databases">
        <title>Genome sequences of Thalassotalea litorea 1K03283.</title>
        <authorList>
            <person name="Zhang D."/>
        </authorList>
    </citation>
    <scope>NUCLEOTIDE SEQUENCE [LARGE SCALE GENOMIC DNA]</scope>
    <source>
        <strain evidence="2 3">MCCC 1K03283</strain>
    </source>
</reference>
<organism evidence="2 3">
    <name type="scientific">Thalassotalea litorea</name>
    <dbReference type="NCBI Taxonomy" id="2020715"/>
    <lineage>
        <taxon>Bacteria</taxon>
        <taxon>Pseudomonadati</taxon>
        <taxon>Pseudomonadota</taxon>
        <taxon>Gammaproteobacteria</taxon>
        <taxon>Alteromonadales</taxon>
        <taxon>Colwelliaceae</taxon>
        <taxon>Thalassotalea</taxon>
    </lineage>
</organism>
<keyword evidence="1" id="KW-0812">Transmembrane</keyword>
<keyword evidence="1" id="KW-0472">Membrane</keyword>
<gene>
    <name evidence="2" type="ORF">FE810_05320</name>
</gene>
<name>A0A5R9IS88_9GAMM</name>
<feature type="transmembrane region" description="Helical" evidence="1">
    <location>
        <begin position="20"/>
        <end position="38"/>
    </location>
</feature>
<evidence type="ECO:0000313" key="2">
    <source>
        <dbReference type="EMBL" id="TLU66927.1"/>
    </source>
</evidence>
<keyword evidence="1" id="KW-1133">Transmembrane helix</keyword>
<dbReference type="RefSeq" id="WP_138318993.1">
    <property type="nucleotide sequence ID" value="NZ_VCBC01000004.1"/>
</dbReference>
<dbReference type="EMBL" id="VCBC01000004">
    <property type="protein sequence ID" value="TLU66927.1"/>
    <property type="molecule type" value="Genomic_DNA"/>
</dbReference>
<feature type="transmembrane region" description="Helical" evidence="1">
    <location>
        <begin position="50"/>
        <end position="72"/>
    </location>
</feature>
<evidence type="ECO:0000256" key="1">
    <source>
        <dbReference type="SAM" id="Phobius"/>
    </source>
</evidence>
<comment type="caution">
    <text evidence="2">The sequence shown here is derived from an EMBL/GenBank/DDBJ whole genome shotgun (WGS) entry which is preliminary data.</text>
</comment>
<protein>
    <submittedName>
        <fullName evidence="2">Uncharacterized protein</fullName>
    </submittedName>
</protein>
<evidence type="ECO:0000313" key="3">
    <source>
        <dbReference type="Proteomes" id="UP000307790"/>
    </source>
</evidence>
<keyword evidence="3" id="KW-1185">Reference proteome</keyword>
<accession>A0A5R9IS88</accession>
<dbReference type="Proteomes" id="UP000307790">
    <property type="component" value="Unassembled WGS sequence"/>
</dbReference>
<sequence length="116" mass="13721">MFKSKEEFQNTTRLIRRGLILKASILLPLSILFMYPLGQLINIYSNSLPVLIVKFDVIVLWIPLTIVVFWLLRHVYSIARKNNLFCEKCDELLFYRANEEIQNKCRVCGQVIWNET</sequence>
<dbReference type="AlphaFoldDB" id="A0A5R9IS88"/>